<feature type="modified residue" description="4-aspartylphosphate" evidence="3">
    <location>
        <position position="67"/>
    </location>
</feature>
<evidence type="ECO:0000256" key="3">
    <source>
        <dbReference type="PROSITE-ProRule" id="PRU00169"/>
    </source>
</evidence>
<name>A0A4Z1PR08_9PEZI</name>
<feature type="domain" description="Response regulatory" evidence="4">
    <location>
        <begin position="7"/>
        <end position="138"/>
    </location>
</feature>
<dbReference type="AlphaFoldDB" id="A0A4Z1PR08"/>
<dbReference type="Pfam" id="PF00072">
    <property type="entry name" value="Response_reg"/>
    <property type="match status" value="1"/>
</dbReference>
<keyword evidence="2" id="KW-0902">Two-component regulatory system</keyword>
<protein>
    <recommendedName>
        <fullName evidence="4">Response regulatory domain-containing protein</fullName>
    </recommendedName>
</protein>
<dbReference type="InterPro" id="IPR011006">
    <property type="entry name" value="CheY-like_superfamily"/>
</dbReference>
<dbReference type="STRING" id="86259.A0A4Z1PR08"/>
<dbReference type="Gene3D" id="3.40.50.2300">
    <property type="match status" value="1"/>
</dbReference>
<accession>A0A4Z1PR08</accession>
<keyword evidence="1 3" id="KW-0597">Phosphoprotein</keyword>
<proteinExistence type="predicted"/>
<dbReference type="CDD" id="cd17546">
    <property type="entry name" value="REC_hyHK_CKI1_RcsC-like"/>
    <property type="match status" value="1"/>
</dbReference>
<keyword evidence="6" id="KW-1185">Reference proteome</keyword>
<evidence type="ECO:0000256" key="1">
    <source>
        <dbReference type="ARBA" id="ARBA00022553"/>
    </source>
</evidence>
<dbReference type="InterPro" id="IPR001789">
    <property type="entry name" value="Sig_transdc_resp-reg_receiver"/>
</dbReference>
<dbReference type="GO" id="GO:0000160">
    <property type="term" value="P:phosphorelay signal transduction system"/>
    <property type="evidence" value="ECO:0007669"/>
    <property type="project" value="UniProtKB-KW"/>
</dbReference>
<evidence type="ECO:0000259" key="4">
    <source>
        <dbReference type="PROSITE" id="PS50110"/>
    </source>
</evidence>
<sequence length="141" mass="15896">MSSKTESILLVEDNLVNQNVLSKQLQKAGFTVYVAGHGGEALDFLRTTKFWREQSTTGLDLGIVLMDIEMPIMNGLECTRKIRELHRSGDIVSHVPIMAVSANARVEQLRMARESGMDDAIAKPFRIVELLPKLEMLARRW</sequence>
<dbReference type="PROSITE" id="PS50110">
    <property type="entry name" value="RESPONSE_REGULATORY"/>
    <property type="match status" value="1"/>
</dbReference>
<dbReference type="SMART" id="SM00448">
    <property type="entry name" value="REC"/>
    <property type="match status" value="1"/>
</dbReference>
<reference evidence="5 6" key="1">
    <citation type="submission" date="2019-04" db="EMBL/GenBank/DDBJ databases">
        <title>High contiguity whole genome sequence and gene annotation resource for two Venturia nashicola isolates.</title>
        <authorList>
            <person name="Prokchorchik M."/>
            <person name="Won K."/>
            <person name="Lee Y."/>
            <person name="Choi E.D."/>
            <person name="Segonzac C."/>
            <person name="Sohn K.H."/>
        </authorList>
    </citation>
    <scope>NUCLEOTIDE SEQUENCE [LARGE SCALE GENOMIC DNA]</scope>
    <source>
        <strain evidence="5 6">PRI2</strain>
    </source>
</reference>
<dbReference type="Proteomes" id="UP000298493">
    <property type="component" value="Unassembled WGS sequence"/>
</dbReference>
<evidence type="ECO:0000313" key="6">
    <source>
        <dbReference type="Proteomes" id="UP000298493"/>
    </source>
</evidence>
<evidence type="ECO:0000313" key="5">
    <source>
        <dbReference type="EMBL" id="TID25074.1"/>
    </source>
</evidence>
<dbReference type="PANTHER" id="PTHR45339">
    <property type="entry name" value="HYBRID SIGNAL TRANSDUCTION HISTIDINE KINASE J"/>
    <property type="match status" value="1"/>
</dbReference>
<dbReference type="SUPFAM" id="SSF52172">
    <property type="entry name" value="CheY-like"/>
    <property type="match status" value="1"/>
</dbReference>
<dbReference type="PANTHER" id="PTHR45339:SF1">
    <property type="entry name" value="HYBRID SIGNAL TRANSDUCTION HISTIDINE KINASE J"/>
    <property type="match status" value="1"/>
</dbReference>
<comment type="caution">
    <text evidence="5">The sequence shown here is derived from an EMBL/GenBank/DDBJ whole genome shotgun (WGS) entry which is preliminary data.</text>
</comment>
<organism evidence="5 6">
    <name type="scientific">Venturia nashicola</name>
    <dbReference type="NCBI Taxonomy" id="86259"/>
    <lineage>
        <taxon>Eukaryota</taxon>
        <taxon>Fungi</taxon>
        <taxon>Dikarya</taxon>
        <taxon>Ascomycota</taxon>
        <taxon>Pezizomycotina</taxon>
        <taxon>Dothideomycetes</taxon>
        <taxon>Pleosporomycetidae</taxon>
        <taxon>Venturiales</taxon>
        <taxon>Venturiaceae</taxon>
        <taxon>Venturia</taxon>
    </lineage>
</organism>
<evidence type="ECO:0000256" key="2">
    <source>
        <dbReference type="ARBA" id="ARBA00023012"/>
    </source>
</evidence>
<dbReference type="EMBL" id="SNSC02000004">
    <property type="protein sequence ID" value="TID25074.1"/>
    <property type="molecule type" value="Genomic_DNA"/>
</dbReference>
<gene>
    <name evidence="5" type="ORF">E6O75_ATG04279</name>
</gene>